<comment type="caution">
    <text evidence="2">The sequence shown here is derived from an EMBL/GenBank/DDBJ whole genome shotgun (WGS) entry which is preliminary data.</text>
</comment>
<feature type="transmembrane region" description="Helical" evidence="1">
    <location>
        <begin position="76"/>
        <end position="96"/>
    </location>
</feature>
<keyword evidence="1" id="KW-1133">Transmembrane helix</keyword>
<keyword evidence="1" id="KW-0812">Transmembrane</keyword>
<accession>A0A414UQU6</accession>
<evidence type="ECO:0000256" key="1">
    <source>
        <dbReference type="SAM" id="Phobius"/>
    </source>
</evidence>
<keyword evidence="1" id="KW-0472">Membrane</keyword>
<evidence type="ECO:0000313" key="3">
    <source>
        <dbReference type="Proteomes" id="UP000283981"/>
    </source>
</evidence>
<gene>
    <name evidence="2" type="ORF">DW243_18070</name>
</gene>
<organism evidence="2 3">
    <name type="scientific">Mediterraneibacter gnavus</name>
    <name type="common">Ruminococcus gnavus</name>
    <dbReference type="NCBI Taxonomy" id="33038"/>
    <lineage>
        <taxon>Bacteria</taxon>
        <taxon>Bacillati</taxon>
        <taxon>Bacillota</taxon>
        <taxon>Clostridia</taxon>
        <taxon>Lachnospirales</taxon>
        <taxon>Lachnospiraceae</taxon>
        <taxon>Mediterraneibacter</taxon>
    </lineage>
</organism>
<reference evidence="2 3" key="1">
    <citation type="submission" date="2018-08" db="EMBL/GenBank/DDBJ databases">
        <title>A genome reference for cultivated species of the human gut microbiota.</title>
        <authorList>
            <person name="Zou Y."/>
            <person name="Xue W."/>
            <person name="Luo G."/>
        </authorList>
    </citation>
    <scope>NUCLEOTIDE SEQUENCE [LARGE SCALE GENOMIC DNA]</scope>
    <source>
        <strain evidence="2 3">AM21-18</strain>
    </source>
</reference>
<dbReference type="AlphaFoldDB" id="A0A414UQU6"/>
<feature type="transmembrane region" description="Helical" evidence="1">
    <location>
        <begin position="9"/>
        <end position="30"/>
    </location>
</feature>
<dbReference type="EMBL" id="QRIS01000065">
    <property type="protein sequence ID" value="RHG77963.1"/>
    <property type="molecule type" value="Genomic_DNA"/>
</dbReference>
<feature type="transmembrane region" description="Helical" evidence="1">
    <location>
        <begin position="143"/>
        <end position="165"/>
    </location>
</feature>
<name>A0A414UQU6_MEDGN</name>
<sequence>MNKNIGKILVYIGIPIVLLMIALRFVLYYFKSDGFNGMSLMFPLLIMGVFIFALFMSGFFAAWVYQDCRKRNDDGILWAIITFFTTPFIGLLVYFLRRSEVKQSCVACGHLVSLKAKYCEECGSKIEHKEEINDMEMKRTHHIGYIIMGTVSMILMITCLTGFIVSAASGKGINSDITSNDKVWNIGGISMNYEVVKDGVWILDFKSASDGFIAQEDMIINNAETDILYADISCGTVPSNASITLYLVQGDIVKSVDVTNLSETLEYSLDEFENGKIHVRLLIEGVEDTISKIYIK</sequence>
<feature type="transmembrane region" description="Helical" evidence="1">
    <location>
        <begin position="42"/>
        <end position="64"/>
    </location>
</feature>
<proteinExistence type="predicted"/>
<protein>
    <submittedName>
        <fullName evidence="2">Zinc ribbon domain-containing protein</fullName>
    </submittedName>
</protein>
<evidence type="ECO:0000313" key="2">
    <source>
        <dbReference type="EMBL" id="RHG77963.1"/>
    </source>
</evidence>
<dbReference type="RefSeq" id="WP_118208184.1">
    <property type="nucleotide sequence ID" value="NZ_BAABXJ010000001.1"/>
</dbReference>
<dbReference type="Proteomes" id="UP000283981">
    <property type="component" value="Unassembled WGS sequence"/>
</dbReference>